<reference evidence="5 6" key="1">
    <citation type="submission" date="2015-02" db="EMBL/GenBank/DDBJ databases">
        <title>Single-cell genomics of uncultivated deep-branching MTB reveals a conserved set of magnetosome genes.</title>
        <authorList>
            <person name="Kolinko S."/>
            <person name="Richter M."/>
            <person name="Glockner F.O."/>
            <person name="Brachmann A."/>
            <person name="Schuler D."/>
        </authorList>
    </citation>
    <scope>NUCLEOTIDE SEQUENCE [LARGE SCALE GENOMIC DNA]</scope>
    <source>
        <strain evidence="5">TM-1</strain>
    </source>
</reference>
<keyword evidence="2" id="KW-0547">Nucleotide-binding</keyword>
<evidence type="ECO:0000256" key="3">
    <source>
        <dbReference type="ARBA" id="ARBA00022840"/>
    </source>
</evidence>
<accession>A0A0F3GJA4</accession>
<sequence>MHTADATPPELLSRGAGCQRCNHTGYWGRIGIFELLTIDSEVISLIDKGVDYTRINTHAVNNAMVTLRADGLSKVAAGITTLTEVLRVTQKDHAAPTTLRSDYDLSI</sequence>
<dbReference type="EMBL" id="LACI01002446">
    <property type="protein sequence ID" value="KJU82015.1"/>
    <property type="molecule type" value="Genomic_DNA"/>
</dbReference>
<gene>
    <name evidence="5" type="ORF">MBAV_005790</name>
</gene>
<dbReference type="Pfam" id="PF00437">
    <property type="entry name" value="T2SSE"/>
    <property type="match status" value="1"/>
</dbReference>
<comment type="caution">
    <text evidence="5">The sequence shown here is derived from an EMBL/GenBank/DDBJ whole genome shotgun (WGS) entry which is preliminary data.</text>
</comment>
<keyword evidence="6" id="KW-1185">Reference proteome</keyword>
<dbReference type="InterPro" id="IPR001482">
    <property type="entry name" value="T2SS/T4SS_dom"/>
</dbReference>
<dbReference type="GO" id="GO:0005524">
    <property type="term" value="F:ATP binding"/>
    <property type="evidence" value="ECO:0007669"/>
    <property type="project" value="UniProtKB-KW"/>
</dbReference>
<keyword evidence="3" id="KW-0067">ATP-binding</keyword>
<comment type="similarity">
    <text evidence="1">Belongs to the GSP E family.</text>
</comment>
<dbReference type="PANTHER" id="PTHR30258">
    <property type="entry name" value="TYPE II SECRETION SYSTEM PROTEIN GSPE-RELATED"/>
    <property type="match status" value="1"/>
</dbReference>
<dbReference type="InterPro" id="IPR027417">
    <property type="entry name" value="P-loop_NTPase"/>
</dbReference>
<dbReference type="AlphaFoldDB" id="A0A0F3GJA4"/>
<evidence type="ECO:0000313" key="6">
    <source>
        <dbReference type="Proteomes" id="UP000033423"/>
    </source>
</evidence>
<evidence type="ECO:0000313" key="5">
    <source>
        <dbReference type="EMBL" id="KJU82015.1"/>
    </source>
</evidence>
<organism evidence="5 6">
    <name type="scientific">Candidatus Magnetobacterium bavaricum</name>
    <dbReference type="NCBI Taxonomy" id="29290"/>
    <lineage>
        <taxon>Bacteria</taxon>
        <taxon>Pseudomonadati</taxon>
        <taxon>Nitrospirota</taxon>
        <taxon>Thermodesulfovibrionia</taxon>
        <taxon>Thermodesulfovibrionales</taxon>
        <taxon>Candidatus Magnetobacteriaceae</taxon>
        <taxon>Candidatus Magnetobacterium</taxon>
    </lineage>
</organism>
<dbReference type="GO" id="GO:0005886">
    <property type="term" value="C:plasma membrane"/>
    <property type="evidence" value="ECO:0007669"/>
    <property type="project" value="TreeGrafter"/>
</dbReference>
<evidence type="ECO:0000256" key="1">
    <source>
        <dbReference type="ARBA" id="ARBA00006611"/>
    </source>
</evidence>
<dbReference type="GO" id="GO:0016887">
    <property type="term" value="F:ATP hydrolysis activity"/>
    <property type="evidence" value="ECO:0007669"/>
    <property type="project" value="TreeGrafter"/>
</dbReference>
<proteinExistence type="inferred from homology"/>
<dbReference type="Proteomes" id="UP000033423">
    <property type="component" value="Unassembled WGS sequence"/>
</dbReference>
<evidence type="ECO:0000259" key="4">
    <source>
        <dbReference type="Pfam" id="PF00437"/>
    </source>
</evidence>
<name>A0A0F3GJA4_9BACT</name>
<dbReference type="PANTHER" id="PTHR30258:SF2">
    <property type="entry name" value="COMG OPERON PROTEIN 1"/>
    <property type="match status" value="1"/>
</dbReference>
<protein>
    <submittedName>
        <fullName evidence="5">Type II secretory pathway, ATPase PulE-like protein</fullName>
    </submittedName>
</protein>
<feature type="domain" description="Bacterial type II secretion system protein E" evidence="4">
    <location>
        <begin position="11"/>
        <end position="87"/>
    </location>
</feature>
<dbReference type="Gene3D" id="3.40.50.300">
    <property type="entry name" value="P-loop containing nucleotide triphosphate hydrolases"/>
    <property type="match status" value="1"/>
</dbReference>
<evidence type="ECO:0000256" key="2">
    <source>
        <dbReference type="ARBA" id="ARBA00022741"/>
    </source>
</evidence>
<dbReference type="SUPFAM" id="SSF52540">
    <property type="entry name" value="P-loop containing nucleoside triphosphate hydrolases"/>
    <property type="match status" value="1"/>
</dbReference>